<dbReference type="AlphaFoldDB" id="A0A812IPM5"/>
<feature type="region of interest" description="Disordered" evidence="1">
    <location>
        <begin position="129"/>
        <end position="152"/>
    </location>
</feature>
<protein>
    <submittedName>
        <fullName evidence="2">Uncharacterized protein</fullName>
    </submittedName>
</protein>
<reference evidence="2" key="1">
    <citation type="submission" date="2021-02" db="EMBL/GenBank/DDBJ databases">
        <authorList>
            <person name="Dougan E. K."/>
            <person name="Rhodes N."/>
            <person name="Thang M."/>
            <person name="Chan C."/>
        </authorList>
    </citation>
    <scope>NUCLEOTIDE SEQUENCE</scope>
</reference>
<dbReference type="Proteomes" id="UP000649617">
    <property type="component" value="Unassembled WGS sequence"/>
</dbReference>
<organism evidence="2 3">
    <name type="scientific">Symbiodinium pilosum</name>
    <name type="common">Dinoflagellate</name>
    <dbReference type="NCBI Taxonomy" id="2952"/>
    <lineage>
        <taxon>Eukaryota</taxon>
        <taxon>Sar</taxon>
        <taxon>Alveolata</taxon>
        <taxon>Dinophyceae</taxon>
        <taxon>Suessiales</taxon>
        <taxon>Symbiodiniaceae</taxon>
        <taxon>Symbiodinium</taxon>
    </lineage>
</organism>
<keyword evidence="3" id="KW-1185">Reference proteome</keyword>
<accession>A0A812IPM5</accession>
<proteinExistence type="predicted"/>
<comment type="caution">
    <text evidence="2">The sequence shown here is derived from an EMBL/GenBank/DDBJ whole genome shotgun (WGS) entry which is preliminary data.</text>
</comment>
<feature type="region of interest" description="Disordered" evidence="1">
    <location>
        <begin position="87"/>
        <end position="106"/>
    </location>
</feature>
<feature type="non-terminal residue" evidence="2">
    <location>
        <position position="1"/>
    </location>
</feature>
<evidence type="ECO:0000256" key="1">
    <source>
        <dbReference type="SAM" id="MobiDB-lite"/>
    </source>
</evidence>
<name>A0A812IPM5_SYMPI</name>
<evidence type="ECO:0000313" key="2">
    <source>
        <dbReference type="EMBL" id="CAE7152296.1"/>
    </source>
</evidence>
<evidence type="ECO:0000313" key="3">
    <source>
        <dbReference type="Proteomes" id="UP000649617"/>
    </source>
</evidence>
<sequence length="190" mass="20310">MHNRAENEPARLGNLLQSERDDALQLRDAVQLLTDAAGYIPALVQSTLLQAYGGAPLAAEACALAELARDSGAEVVREHPATILRRPTRAPHTAPPAAQPARSDLKTASLPPRLIAVAMAMLHWPRPQPGLQQHQAAGGQDSAVGADAGGARRPLRRKMVRAVLPRELIGLTRRQAPQLRTARVARSPNA</sequence>
<dbReference type="EMBL" id="CAJNIZ010000054">
    <property type="protein sequence ID" value="CAE7152296.1"/>
    <property type="molecule type" value="Genomic_DNA"/>
</dbReference>
<gene>
    <name evidence="2" type="ORF">SPIL2461_LOCUS232</name>
</gene>